<accession>A0A4U5MU09</accession>
<dbReference type="InterPro" id="IPR004087">
    <property type="entry name" value="KH_dom"/>
</dbReference>
<dbReference type="STRING" id="34508.A0A4U5MU09"/>
<name>A0A4U5MU09_STECR</name>
<keyword evidence="2" id="KW-0694">RNA-binding</keyword>
<dbReference type="SUPFAM" id="SSF54791">
    <property type="entry name" value="Eukaryotic type KH-domain (KH-domain type I)"/>
    <property type="match status" value="4"/>
</dbReference>
<evidence type="ECO:0000256" key="3">
    <source>
        <dbReference type="SAM" id="MobiDB-lite"/>
    </source>
</evidence>
<evidence type="ECO:0000313" key="5">
    <source>
        <dbReference type="EMBL" id="TKR73012.1"/>
    </source>
</evidence>
<dbReference type="GO" id="GO:0003723">
    <property type="term" value="F:RNA binding"/>
    <property type="evidence" value="ECO:0007669"/>
    <property type="project" value="UniProtKB-UniRule"/>
</dbReference>
<dbReference type="AlphaFoldDB" id="A0A4U5MU09"/>
<dbReference type="Proteomes" id="UP000298663">
    <property type="component" value="Unassembled WGS sequence"/>
</dbReference>
<sequence length="346" mass="37171">MDMGRLAGVPGAGMDVVVENVMVVETFVELVIGRGGEQISQIQQQSGCRVQMSEESSTGLRECTLQGNKSAVDKAREMIMDVLNSAWNQTPPARNGGGYNDGGSQNEGNRGPPAPEGQTTQEMLIPGLKCGLIIGKSGVTIKAIQEQTGVKMLLIQGNSKATGVPKPLRISGDPVKVKQARRMVEKILQSKKEVFVPSCLVGEIIGKDGEAIKKLEKKSGATIHIKRDDVSNAPDRYTTIQGSPDQIIKATQLISDLVKKIGGGKLSEVFFMHVPADKTGLVIGQGGETIKKIIHESKAHVELFPDPLLNGSENVFIIKGSRYEIYHAQQLITTKIGVMPADHGSR</sequence>
<organism evidence="5 6">
    <name type="scientific">Steinernema carpocapsae</name>
    <name type="common">Entomopathogenic nematode</name>
    <dbReference type="NCBI Taxonomy" id="34508"/>
    <lineage>
        <taxon>Eukaryota</taxon>
        <taxon>Metazoa</taxon>
        <taxon>Ecdysozoa</taxon>
        <taxon>Nematoda</taxon>
        <taxon>Chromadorea</taxon>
        <taxon>Rhabditida</taxon>
        <taxon>Tylenchina</taxon>
        <taxon>Panagrolaimomorpha</taxon>
        <taxon>Strongyloidoidea</taxon>
        <taxon>Steinernematidae</taxon>
        <taxon>Steinernema</taxon>
    </lineage>
</organism>
<protein>
    <recommendedName>
        <fullName evidence="4">K Homology domain-containing protein</fullName>
    </recommendedName>
</protein>
<feature type="domain" description="K Homology" evidence="4">
    <location>
        <begin position="117"/>
        <end position="189"/>
    </location>
</feature>
<feature type="domain" description="K Homology" evidence="4">
    <location>
        <begin position="15"/>
        <end position="84"/>
    </location>
</feature>
<dbReference type="InterPro" id="IPR036612">
    <property type="entry name" value="KH_dom_type_1_sf"/>
</dbReference>
<feature type="region of interest" description="Disordered" evidence="3">
    <location>
        <begin position="87"/>
        <end position="120"/>
    </location>
</feature>
<proteinExistence type="predicted"/>
<feature type="domain" description="K Homology" evidence="4">
    <location>
        <begin position="266"/>
        <end position="337"/>
    </location>
</feature>
<evidence type="ECO:0000313" key="6">
    <source>
        <dbReference type="Proteomes" id="UP000298663"/>
    </source>
</evidence>
<dbReference type="PROSITE" id="PS50084">
    <property type="entry name" value="KH_TYPE_1"/>
    <property type="match status" value="4"/>
</dbReference>
<dbReference type="Gene3D" id="3.30.1370.10">
    <property type="entry name" value="K Homology domain, type 1"/>
    <property type="match status" value="4"/>
</dbReference>
<evidence type="ECO:0000256" key="2">
    <source>
        <dbReference type="PROSITE-ProRule" id="PRU00117"/>
    </source>
</evidence>
<gene>
    <name evidence="5" type="ORF">L596_020381</name>
</gene>
<feature type="domain" description="K Homology" evidence="4">
    <location>
        <begin position="190"/>
        <end position="259"/>
    </location>
</feature>
<dbReference type="Pfam" id="PF00013">
    <property type="entry name" value="KH_1"/>
    <property type="match status" value="4"/>
</dbReference>
<evidence type="ECO:0000256" key="1">
    <source>
        <dbReference type="ARBA" id="ARBA00022737"/>
    </source>
</evidence>
<keyword evidence="6" id="KW-1185">Reference proteome</keyword>
<reference evidence="5 6" key="2">
    <citation type="journal article" date="2019" name="G3 (Bethesda)">
        <title>Hybrid Assembly of the Genome of the Entomopathogenic Nematode Steinernema carpocapsae Identifies the X-Chromosome.</title>
        <authorList>
            <person name="Serra L."/>
            <person name="Macchietto M."/>
            <person name="Macias-Munoz A."/>
            <person name="McGill C.J."/>
            <person name="Rodriguez I.M."/>
            <person name="Rodriguez B."/>
            <person name="Murad R."/>
            <person name="Mortazavi A."/>
        </authorList>
    </citation>
    <scope>NUCLEOTIDE SEQUENCE [LARGE SCALE GENOMIC DNA]</scope>
    <source>
        <strain evidence="5 6">ALL</strain>
    </source>
</reference>
<comment type="caution">
    <text evidence="5">The sequence shown here is derived from an EMBL/GenBank/DDBJ whole genome shotgun (WGS) entry which is preliminary data.</text>
</comment>
<dbReference type="SMART" id="SM00322">
    <property type="entry name" value="KH"/>
    <property type="match status" value="4"/>
</dbReference>
<dbReference type="OrthoDB" id="5204190at2759"/>
<dbReference type="PANTHER" id="PTHR10288">
    <property type="entry name" value="KH DOMAIN CONTAINING RNA BINDING PROTEIN"/>
    <property type="match status" value="1"/>
</dbReference>
<dbReference type="EMBL" id="AZBU02000006">
    <property type="protein sequence ID" value="TKR73012.1"/>
    <property type="molecule type" value="Genomic_DNA"/>
</dbReference>
<dbReference type="InterPro" id="IPR004088">
    <property type="entry name" value="KH_dom_type_1"/>
</dbReference>
<keyword evidence="1" id="KW-0677">Repeat</keyword>
<reference evidence="5 6" key="1">
    <citation type="journal article" date="2015" name="Genome Biol.">
        <title>Comparative genomics of Steinernema reveals deeply conserved gene regulatory networks.</title>
        <authorList>
            <person name="Dillman A.R."/>
            <person name="Macchietto M."/>
            <person name="Porter C.F."/>
            <person name="Rogers A."/>
            <person name="Williams B."/>
            <person name="Antoshechkin I."/>
            <person name="Lee M.M."/>
            <person name="Goodwin Z."/>
            <person name="Lu X."/>
            <person name="Lewis E.E."/>
            <person name="Goodrich-Blair H."/>
            <person name="Stock S.P."/>
            <person name="Adams B.J."/>
            <person name="Sternberg P.W."/>
            <person name="Mortazavi A."/>
        </authorList>
    </citation>
    <scope>NUCLEOTIDE SEQUENCE [LARGE SCALE GENOMIC DNA]</scope>
    <source>
        <strain evidence="5 6">ALL</strain>
    </source>
</reference>
<evidence type="ECO:0000259" key="4">
    <source>
        <dbReference type="SMART" id="SM00322"/>
    </source>
</evidence>